<dbReference type="Pfam" id="PF22706">
    <property type="entry name" value="Tex_central_region"/>
    <property type="match status" value="1"/>
</dbReference>
<dbReference type="InterPro" id="IPR006641">
    <property type="entry name" value="YqgF/RNaseH-like_dom"/>
</dbReference>
<dbReference type="RefSeq" id="WP_129046157.1">
    <property type="nucleotide sequence ID" value="NZ_SDHX01000001.1"/>
</dbReference>
<protein>
    <submittedName>
        <fullName evidence="3">RNA-binding transcriptional accessory protein</fullName>
    </submittedName>
</protein>
<dbReference type="Pfam" id="PF12836">
    <property type="entry name" value="HHH_3"/>
    <property type="match status" value="1"/>
</dbReference>
<dbReference type="Pfam" id="PF16921">
    <property type="entry name" value="Tex_YqgF"/>
    <property type="match status" value="1"/>
</dbReference>
<dbReference type="Gene3D" id="1.10.10.650">
    <property type="entry name" value="RuvA domain 2-like"/>
    <property type="match status" value="1"/>
</dbReference>
<dbReference type="InterPro" id="IPR012337">
    <property type="entry name" value="RNaseH-like_sf"/>
</dbReference>
<dbReference type="GO" id="GO:0003729">
    <property type="term" value="F:mRNA binding"/>
    <property type="evidence" value="ECO:0007669"/>
    <property type="project" value="TreeGrafter"/>
</dbReference>
<dbReference type="SMART" id="SM00732">
    <property type="entry name" value="YqgFc"/>
    <property type="match status" value="1"/>
</dbReference>
<dbReference type="SUPFAM" id="SSF47781">
    <property type="entry name" value="RuvA domain 2-like"/>
    <property type="match status" value="2"/>
</dbReference>
<evidence type="ECO:0000259" key="2">
    <source>
        <dbReference type="PROSITE" id="PS50126"/>
    </source>
</evidence>
<dbReference type="InterPro" id="IPR010994">
    <property type="entry name" value="RuvA_2-like"/>
</dbReference>
<dbReference type="AlphaFoldDB" id="A0A4Q1C7B6"/>
<dbReference type="FunFam" id="1.10.10.650:FF:000001">
    <property type="entry name" value="S1 RNA-binding domain 1"/>
    <property type="match status" value="1"/>
</dbReference>
<dbReference type="SUPFAM" id="SSF50249">
    <property type="entry name" value="Nucleic acid-binding proteins"/>
    <property type="match status" value="1"/>
</dbReference>
<dbReference type="FunFam" id="3.30.420.140:FF:000001">
    <property type="entry name" value="RNA-binding transcriptional accessory protein"/>
    <property type="match status" value="1"/>
</dbReference>
<dbReference type="Pfam" id="PF09371">
    <property type="entry name" value="Tex_N"/>
    <property type="match status" value="1"/>
</dbReference>
<dbReference type="GO" id="GO:0006139">
    <property type="term" value="P:nucleobase-containing compound metabolic process"/>
    <property type="evidence" value="ECO:0007669"/>
    <property type="project" value="InterPro"/>
</dbReference>
<dbReference type="GO" id="GO:0003735">
    <property type="term" value="F:structural constituent of ribosome"/>
    <property type="evidence" value="ECO:0007669"/>
    <property type="project" value="TreeGrafter"/>
</dbReference>
<dbReference type="SUPFAM" id="SSF53098">
    <property type="entry name" value="Ribonuclease H-like"/>
    <property type="match status" value="1"/>
</dbReference>
<evidence type="ECO:0000313" key="4">
    <source>
        <dbReference type="Proteomes" id="UP000290218"/>
    </source>
</evidence>
<dbReference type="EMBL" id="SDHX01000001">
    <property type="protein sequence ID" value="RXK54794.1"/>
    <property type="molecule type" value="Genomic_DNA"/>
</dbReference>
<dbReference type="FunFam" id="2.40.50.140:FF:000051">
    <property type="entry name" value="RNA-binding transcriptional accessory protein"/>
    <property type="match status" value="1"/>
</dbReference>
<dbReference type="SMART" id="SM00316">
    <property type="entry name" value="S1"/>
    <property type="match status" value="1"/>
</dbReference>
<dbReference type="Gene3D" id="1.10.150.310">
    <property type="entry name" value="Tex RuvX-like domain-like"/>
    <property type="match status" value="1"/>
</dbReference>
<dbReference type="InterPro" id="IPR012340">
    <property type="entry name" value="NA-bd_OB-fold"/>
</dbReference>
<organism evidence="3 4">
    <name type="scientific">Oleiharenicola lentus</name>
    <dbReference type="NCBI Taxonomy" id="2508720"/>
    <lineage>
        <taxon>Bacteria</taxon>
        <taxon>Pseudomonadati</taxon>
        <taxon>Verrucomicrobiota</taxon>
        <taxon>Opitutia</taxon>
        <taxon>Opitutales</taxon>
        <taxon>Opitutaceae</taxon>
        <taxon>Oleiharenicola</taxon>
    </lineage>
</organism>
<dbReference type="Proteomes" id="UP000290218">
    <property type="component" value="Unassembled WGS sequence"/>
</dbReference>
<dbReference type="InterPro" id="IPR032639">
    <property type="entry name" value="Tex_YqgF"/>
</dbReference>
<evidence type="ECO:0000256" key="1">
    <source>
        <dbReference type="SAM" id="MobiDB-lite"/>
    </source>
</evidence>
<dbReference type="FunFam" id="1.10.150.310:FF:000001">
    <property type="entry name" value="RNA-binding transcriptional accessory protein"/>
    <property type="match status" value="1"/>
</dbReference>
<dbReference type="GO" id="GO:0005737">
    <property type="term" value="C:cytoplasm"/>
    <property type="evidence" value="ECO:0007669"/>
    <property type="project" value="UniProtKB-ARBA"/>
</dbReference>
<dbReference type="InterPro" id="IPR003029">
    <property type="entry name" value="S1_domain"/>
</dbReference>
<accession>A0A4Q1C7B6</accession>
<gene>
    <name evidence="3" type="ORF">ESB00_02535</name>
</gene>
<dbReference type="Gene3D" id="2.40.50.140">
    <property type="entry name" value="Nucleic acid-binding proteins"/>
    <property type="match status" value="1"/>
</dbReference>
<dbReference type="Gene3D" id="3.30.420.140">
    <property type="entry name" value="YqgF/RNase H-like domain"/>
    <property type="match status" value="1"/>
</dbReference>
<dbReference type="Pfam" id="PF17674">
    <property type="entry name" value="HHH_9"/>
    <property type="match status" value="1"/>
</dbReference>
<dbReference type="PROSITE" id="PS50126">
    <property type="entry name" value="S1"/>
    <property type="match status" value="1"/>
</dbReference>
<comment type="caution">
    <text evidence="3">The sequence shown here is derived from an EMBL/GenBank/DDBJ whole genome shotgun (WGS) entry which is preliminary data.</text>
</comment>
<feature type="region of interest" description="Disordered" evidence="1">
    <location>
        <begin position="725"/>
        <end position="776"/>
    </location>
</feature>
<dbReference type="InterPro" id="IPR023323">
    <property type="entry name" value="Tex-like_dom_sf"/>
</dbReference>
<dbReference type="InterPro" id="IPR037027">
    <property type="entry name" value="YqgF/RNaseH-like_dom_sf"/>
</dbReference>
<dbReference type="InterPro" id="IPR041692">
    <property type="entry name" value="HHH_9"/>
</dbReference>
<dbReference type="PANTHER" id="PTHR10724">
    <property type="entry name" value="30S RIBOSOMAL PROTEIN S1"/>
    <property type="match status" value="1"/>
</dbReference>
<sequence>MDSPNPEHVIRLAEELKLKVHQVAATAQLLKEGATVPFISRYRKEATGELDEVQVTAIRDRLEQMAQVDERRTAIVASLKERNLLTDALSNALALADTLTKLEDIYLPYRPKKRTRATIAKEKGLEPLAELLWAQDPATDALAAAQAYVGKEFTLDDGKSTKGKIENAEEAFAGARDILAERISDDATAREKLRVVYRAQATVSSKVLYGKDTDPEAAKFKDYFDWSEPLAKAPSHRVLAMRRGEKEGFLIMRITLADELTALAEVETLFVKNKSSCGEQVRLATADACKRLLAPAIETEMRIESKKRADEAAIKVFTDNLRELLLSAPLGQKAVMAIDPGFRTGCKTVLLDRQGKLLHNDVVFPDRHAEEAKEKLLGFVKFFNVEAVAIGNGTAGRETEAFVRALGLPPHIPVVMVNESGASIYSASDVAREEFPDHDLTVRGAVSIGRRLMDPLAELVKLDPKSIGVGQYQHDVDQPALKRSLDDTVISSVNGVGVELNTASKQLLSYVSGLNATTAAAIVARRNEKGAFKTRAELLDVPRLGPKAFEQAAGFLRIRDAAHPLDGSAVHPERYALVEQMAADLGTSVAELMREEKLRKQIKLEKYVTTDVGLPTLKDIMAELAKPGRDPRQKFEAFSFQEGVNKPEDLKPGMKLPGIVTNVTAFGAFVDIGVHQDGLVHVSQLADNFVKDPAEVVKPQQKVMVTVTEVDLARKRIALSMRSKPVLGPKAPLGQGGPGAPRPVSGVRSAPPVTRPPAAPQSLNNDWFTAALNKKK</sequence>
<evidence type="ECO:0000313" key="3">
    <source>
        <dbReference type="EMBL" id="RXK54794.1"/>
    </source>
</evidence>
<dbReference type="InterPro" id="IPR044146">
    <property type="entry name" value="S1_Tex"/>
</dbReference>
<reference evidence="3 4" key="1">
    <citation type="submission" date="2019-01" db="EMBL/GenBank/DDBJ databases">
        <title>Lacunisphaera sp. strain TWA-58.</title>
        <authorList>
            <person name="Chen W.-M."/>
        </authorList>
    </citation>
    <scope>NUCLEOTIDE SEQUENCE [LARGE SCALE GENOMIC DNA]</scope>
    <source>
        <strain evidence="3 4">TWA-58</strain>
    </source>
</reference>
<dbReference type="InterPro" id="IPR018974">
    <property type="entry name" value="Tex-like_N"/>
</dbReference>
<keyword evidence="4" id="KW-1185">Reference proteome</keyword>
<name>A0A4Q1C7B6_9BACT</name>
<dbReference type="CDD" id="cd05685">
    <property type="entry name" value="S1_Tex"/>
    <property type="match status" value="1"/>
</dbReference>
<dbReference type="PANTHER" id="PTHR10724:SF10">
    <property type="entry name" value="S1 RNA-BINDING DOMAIN-CONTAINING PROTEIN 1"/>
    <property type="match status" value="1"/>
</dbReference>
<dbReference type="Gene3D" id="1.10.3500.10">
    <property type="entry name" value="Tex N-terminal region-like"/>
    <property type="match status" value="1"/>
</dbReference>
<dbReference type="Pfam" id="PF00575">
    <property type="entry name" value="S1"/>
    <property type="match status" value="1"/>
</dbReference>
<dbReference type="GO" id="GO:0006412">
    <property type="term" value="P:translation"/>
    <property type="evidence" value="ECO:0007669"/>
    <property type="project" value="TreeGrafter"/>
</dbReference>
<dbReference type="InterPro" id="IPR050437">
    <property type="entry name" value="Ribos_protein_bS1-like"/>
</dbReference>
<dbReference type="InterPro" id="IPR055179">
    <property type="entry name" value="Tex-like_central_region"/>
</dbReference>
<dbReference type="InterPro" id="IPR023319">
    <property type="entry name" value="Tex-like_HTH_dom_sf"/>
</dbReference>
<feature type="domain" description="S1 motif" evidence="2">
    <location>
        <begin position="653"/>
        <end position="722"/>
    </location>
</feature>
<proteinExistence type="predicted"/>
<dbReference type="SUPFAM" id="SSF158832">
    <property type="entry name" value="Tex N-terminal region-like"/>
    <property type="match status" value="1"/>
</dbReference>
<dbReference type="OrthoDB" id="9804714at2"/>